<evidence type="ECO:0000256" key="2">
    <source>
        <dbReference type="ARBA" id="ARBA00023002"/>
    </source>
</evidence>
<keyword evidence="7" id="KW-1185">Reference proteome</keyword>
<sequence length="353" mass="37668">MRDFTYLSHTRRILFAPGARKALGNELDRLGMTHPLIVTTKQRASLVDQLSDTLAHRDWTLFPEAAMHTPVAVTEEALRRFDACGADGVVSVGGGSTIGLGKALAGRRGLSHISLPTTYSGSEMTDILGETEGGRKTTRRAPEIRPTTVIYDVELTLGLPLGISGLSGMNAMAHAIEALYAPHANPVTDLMALEAIGVLAKSLPDLADALDDVDLRADLFYGSWLCGLCLDAAEMSLHHKICHTLGGSFDLPHAEAHAVMLPHALAYNAPAIAPVMARLVPLLGADPARALYDLSRHLGAPQSLSDLGMPEDGIAKVAQMALENPYANPRPLAAGPLTEMLTRAWRGNAPLYR</sequence>
<dbReference type="Gene3D" id="3.40.50.1970">
    <property type="match status" value="1"/>
</dbReference>
<dbReference type="EMBL" id="CP004393">
    <property type="protein sequence ID" value="AJE45094.1"/>
    <property type="molecule type" value="Genomic_DNA"/>
</dbReference>
<dbReference type="RefSeq" id="WP_043868216.1">
    <property type="nucleotide sequence ID" value="NZ_CP004393.1"/>
</dbReference>
<keyword evidence="3" id="KW-0520">NAD</keyword>
<dbReference type="KEGG" id="cid:P73_0379"/>
<dbReference type="STRING" id="1208324.P73_0379"/>
<dbReference type="HOGENOM" id="CLU_007207_0_1_5"/>
<dbReference type="GO" id="GO:0018506">
    <property type="term" value="F:maleylacetate reductase activity"/>
    <property type="evidence" value="ECO:0007669"/>
    <property type="project" value="InterPro"/>
</dbReference>
<reference evidence="6 7" key="1">
    <citation type="journal article" date="2014" name="Int. J. Syst. Evol. Microbiol.">
        <title>Celeribacter indicus sp. nov., a polycyclic aromatic hydrocarbon-degrading bacterium from deep-sea sediment and reclassification of Huaishuia halophila as Celeribacter halophilus comb. nov.</title>
        <authorList>
            <person name="Lai Q."/>
            <person name="Cao J."/>
            <person name="Yuan J."/>
            <person name="Li F."/>
            <person name="Shao Z."/>
        </authorList>
    </citation>
    <scope>NUCLEOTIDE SEQUENCE [LARGE SCALE GENOMIC DNA]</scope>
    <source>
        <strain evidence="6">P73</strain>
    </source>
</reference>
<dbReference type="Gene3D" id="1.20.1090.10">
    <property type="entry name" value="Dehydroquinate synthase-like - alpha domain"/>
    <property type="match status" value="1"/>
</dbReference>
<accession>A0A0B5DPK5</accession>
<evidence type="ECO:0000313" key="6">
    <source>
        <dbReference type="EMBL" id="AJE45094.1"/>
    </source>
</evidence>
<evidence type="ECO:0000256" key="1">
    <source>
        <dbReference type="ARBA" id="ARBA00007358"/>
    </source>
</evidence>
<dbReference type="SUPFAM" id="SSF56796">
    <property type="entry name" value="Dehydroquinate synthase-like"/>
    <property type="match status" value="1"/>
</dbReference>
<proteinExistence type="inferred from homology"/>
<dbReference type="OrthoDB" id="3812122at2"/>
<evidence type="ECO:0000259" key="5">
    <source>
        <dbReference type="Pfam" id="PF25137"/>
    </source>
</evidence>
<dbReference type="InterPro" id="IPR056798">
    <property type="entry name" value="ADH_Fe_C"/>
</dbReference>
<evidence type="ECO:0000313" key="7">
    <source>
        <dbReference type="Proteomes" id="UP000031521"/>
    </source>
</evidence>
<dbReference type="AlphaFoldDB" id="A0A0B5DPK5"/>
<dbReference type="GO" id="GO:0004022">
    <property type="term" value="F:alcohol dehydrogenase (NAD+) activity"/>
    <property type="evidence" value="ECO:0007669"/>
    <property type="project" value="TreeGrafter"/>
</dbReference>
<dbReference type="Pfam" id="PF00465">
    <property type="entry name" value="Fe-ADH"/>
    <property type="match status" value="1"/>
</dbReference>
<organism evidence="6 7">
    <name type="scientific">Celeribacter indicus</name>
    <dbReference type="NCBI Taxonomy" id="1208324"/>
    <lineage>
        <taxon>Bacteria</taxon>
        <taxon>Pseudomonadati</taxon>
        <taxon>Pseudomonadota</taxon>
        <taxon>Alphaproteobacteria</taxon>
        <taxon>Rhodobacterales</taxon>
        <taxon>Roseobacteraceae</taxon>
        <taxon>Celeribacter</taxon>
    </lineage>
</organism>
<dbReference type="PANTHER" id="PTHR11496">
    <property type="entry name" value="ALCOHOL DEHYDROGENASE"/>
    <property type="match status" value="1"/>
</dbReference>
<dbReference type="InterPro" id="IPR034786">
    <property type="entry name" value="MAR"/>
</dbReference>
<dbReference type="Proteomes" id="UP000031521">
    <property type="component" value="Chromosome"/>
</dbReference>
<dbReference type="InterPro" id="IPR001670">
    <property type="entry name" value="ADH_Fe/GldA"/>
</dbReference>
<name>A0A0B5DPK5_9RHOB</name>
<dbReference type="CDD" id="cd08177">
    <property type="entry name" value="MAR"/>
    <property type="match status" value="1"/>
</dbReference>
<dbReference type="GO" id="GO:0046872">
    <property type="term" value="F:metal ion binding"/>
    <property type="evidence" value="ECO:0007669"/>
    <property type="project" value="InterPro"/>
</dbReference>
<feature type="domain" description="Alcohol dehydrogenase iron-type/glycerol dehydrogenase GldA" evidence="4">
    <location>
        <begin position="11"/>
        <end position="152"/>
    </location>
</feature>
<feature type="domain" description="Fe-containing alcohol dehydrogenase-like C-terminal" evidence="5">
    <location>
        <begin position="167"/>
        <end position="344"/>
    </location>
</feature>
<evidence type="ECO:0000256" key="3">
    <source>
        <dbReference type="ARBA" id="ARBA00023027"/>
    </source>
</evidence>
<evidence type="ECO:0000259" key="4">
    <source>
        <dbReference type="Pfam" id="PF00465"/>
    </source>
</evidence>
<dbReference type="PANTHER" id="PTHR11496:SF102">
    <property type="entry name" value="ALCOHOL DEHYDROGENASE 4"/>
    <property type="match status" value="1"/>
</dbReference>
<gene>
    <name evidence="6" type="ORF">P73_0379</name>
</gene>
<dbReference type="Pfam" id="PF25137">
    <property type="entry name" value="ADH_Fe_C"/>
    <property type="match status" value="1"/>
</dbReference>
<keyword evidence="2" id="KW-0560">Oxidoreductase</keyword>
<dbReference type="InterPro" id="IPR039697">
    <property type="entry name" value="Alcohol_dehydrogenase_Fe"/>
</dbReference>
<comment type="similarity">
    <text evidence="1">Belongs to the iron-containing alcohol dehydrogenase family.</text>
</comment>
<protein>
    <submittedName>
        <fullName evidence="6">Maleylacetate reductase</fullName>
    </submittedName>
</protein>